<dbReference type="CDD" id="cd01650">
    <property type="entry name" value="RT_nLTR_like"/>
    <property type="match status" value="1"/>
</dbReference>
<dbReference type="PROSITE" id="PS50878">
    <property type="entry name" value="RT_POL"/>
    <property type="match status" value="1"/>
</dbReference>
<sequence>PLFLITLPRTAKYQEKFKLQNLRHISIRDEAYRAQSGLTQCHDCQQFGHVWANCKHSPRCMWCGGGHLHRECPEKENATSTPACCNCELKDGEKPHPANYRGCSHAKEELQKRKLQRAPKTTTERVFSLNIVSPGVTFAAALRGQTSQEQQSQTRQTPVAVPPATTKPSVPIPVLEQHTGQMATRVHRPLKVIAFNANGIGRQRYELSKQLQDLHVDVALFSETHLKPHERFFIPNYHFYRIDRQSGRKGGTAVAVRKGIPHNHVDLPPLVSVEATGVCIPIGNSEVLLAAVYKSPGKAWSDADITELLSFRRKSILAGDLNAKNPFWNSRVSNPSGLELVDLFDRSDFEISAPQCPTHYSPAGNGDVRMTRKKALERWETKISNSEVTPQCIWPIAKSLLERDGPRGPTAINGSSGLKFRPFEEANEIADCLEIQFTAHDLCDENHEERVEARVQALLEAVNENPPLKVRPCDVQKLIESLKLKKTCGIDGIPNECLRHLPRRPLVHLTHLFDHCFRLSHFPNTGKEAKIITLPKPGKDPKFPQNLRPISLLSTTGKLFEKIILKFLRKHIEERGLFNASQFGFRTRHSTTLQCMRLADHVTLNFNNKMSTAAVFLDIEKAFDTTWHSGLLFKLSKLEFPNSLIKLIGSFLSKRKFRVSVEGEMSTPREMQAGVPQGSVLSPHSFQHVH</sequence>
<proteinExistence type="predicted"/>
<evidence type="ECO:0000313" key="3">
    <source>
        <dbReference type="EMBL" id="PNF33121.1"/>
    </source>
</evidence>
<accession>A0A2J7QX16</accession>
<dbReference type="InterPro" id="IPR036875">
    <property type="entry name" value="Znf_CCHC_sf"/>
</dbReference>
<dbReference type="GO" id="GO:0008270">
    <property type="term" value="F:zinc ion binding"/>
    <property type="evidence" value="ECO:0007669"/>
    <property type="project" value="InterPro"/>
</dbReference>
<organism evidence="3 4">
    <name type="scientific">Cryptotermes secundus</name>
    <dbReference type="NCBI Taxonomy" id="105785"/>
    <lineage>
        <taxon>Eukaryota</taxon>
        <taxon>Metazoa</taxon>
        <taxon>Ecdysozoa</taxon>
        <taxon>Arthropoda</taxon>
        <taxon>Hexapoda</taxon>
        <taxon>Insecta</taxon>
        <taxon>Pterygota</taxon>
        <taxon>Neoptera</taxon>
        <taxon>Polyneoptera</taxon>
        <taxon>Dictyoptera</taxon>
        <taxon>Blattodea</taxon>
        <taxon>Blattoidea</taxon>
        <taxon>Termitoidae</taxon>
        <taxon>Kalotermitidae</taxon>
        <taxon>Cryptotermitinae</taxon>
        <taxon>Cryptotermes</taxon>
    </lineage>
</organism>
<reference evidence="3 4" key="1">
    <citation type="submission" date="2017-12" db="EMBL/GenBank/DDBJ databases">
        <title>Hemimetabolous genomes reveal molecular basis of termite eusociality.</title>
        <authorList>
            <person name="Harrison M.C."/>
            <person name="Jongepier E."/>
            <person name="Robertson H.M."/>
            <person name="Arning N."/>
            <person name="Bitard-Feildel T."/>
            <person name="Chao H."/>
            <person name="Childers C.P."/>
            <person name="Dinh H."/>
            <person name="Doddapaneni H."/>
            <person name="Dugan S."/>
            <person name="Gowin J."/>
            <person name="Greiner C."/>
            <person name="Han Y."/>
            <person name="Hu H."/>
            <person name="Hughes D.S.T."/>
            <person name="Huylmans A.-K."/>
            <person name="Kemena C."/>
            <person name="Kremer L.P.M."/>
            <person name="Lee S.L."/>
            <person name="Lopez-Ezquerra A."/>
            <person name="Mallet L."/>
            <person name="Monroy-Kuhn J.M."/>
            <person name="Moser A."/>
            <person name="Murali S.C."/>
            <person name="Muzny D.M."/>
            <person name="Otani S."/>
            <person name="Piulachs M.-D."/>
            <person name="Poelchau M."/>
            <person name="Qu J."/>
            <person name="Schaub F."/>
            <person name="Wada-Katsumata A."/>
            <person name="Worley K.C."/>
            <person name="Xie Q."/>
            <person name="Ylla G."/>
            <person name="Poulsen M."/>
            <person name="Gibbs R.A."/>
            <person name="Schal C."/>
            <person name="Richards S."/>
            <person name="Belles X."/>
            <person name="Korb J."/>
            <person name="Bornberg-Bauer E."/>
        </authorList>
    </citation>
    <scope>NUCLEOTIDE SEQUENCE [LARGE SCALE GENOMIC DNA]</scope>
    <source>
        <tissue evidence="3">Whole body</tissue>
    </source>
</reference>
<dbReference type="SUPFAM" id="SSF57756">
    <property type="entry name" value="Retrovirus zinc finger-like domains"/>
    <property type="match status" value="1"/>
</dbReference>
<dbReference type="InterPro" id="IPR000477">
    <property type="entry name" value="RT_dom"/>
</dbReference>
<feature type="non-terminal residue" evidence="3">
    <location>
        <position position="1"/>
    </location>
</feature>
<protein>
    <recommendedName>
        <fullName evidence="2">Reverse transcriptase domain-containing protein</fullName>
    </recommendedName>
</protein>
<dbReference type="Gene3D" id="3.60.10.10">
    <property type="entry name" value="Endonuclease/exonuclease/phosphatase"/>
    <property type="match status" value="1"/>
</dbReference>
<gene>
    <name evidence="3" type="ORF">B7P43_G15178</name>
</gene>
<dbReference type="Gene3D" id="4.10.60.10">
    <property type="entry name" value="Zinc finger, CCHC-type"/>
    <property type="match status" value="1"/>
</dbReference>
<dbReference type="AlphaFoldDB" id="A0A2J7QX16"/>
<dbReference type="SUPFAM" id="SSF56219">
    <property type="entry name" value="DNase I-like"/>
    <property type="match status" value="1"/>
</dbReference>
<dbReference type="Proteomes" id="UP000235965">
    <property type="component" value="Unassembled WGS sequence"/>
</dbReference>
<dbReference type="InterPro" id="IPR036691">
    <property type="entry name" value="Endo/exonu/phosph_ase_sf"/>
</dbReference>
<feature type="region of interest" description="Disordered" evidence="1">
    <location>
        <begin position="668"/>
        <end position="690"/>
    </location>
</feature>
<evidence type="ECO:0000256" key="1">
    <source>
        <dbReference type="SAM" id="MobiDB-lite"/>
    </source>
</evidence>
<dbReference type="InParanoid" id="A0A2J7QX16"/>
<feature type="compositionally biased region" description="Polar residues" evidence="1">
    <location>
        <begin position="679"/>
        <end position="690"/>
    </location>
</feature>
<dbReference type="GO" id="GO:0003824">
    <property type="term" value="F:catalytic activity"/>
    <property type="evidence" value="ECO:0007669"/>
    <property type="project" value="InterPro"/>
</dbReference>
<feature type="compositionally biased region" description="Low complexity" evidence="1">
    <location>
        <begin position="145"/>
        <end position="169"/>
    </location>
</feature>
<comment type="caution">
    <text evidence="3">The sequence shown here is derived from an EMBL/GenBank/DDBJ whole genome shotgun (WGS) entry which is preliminary data.</text>
</comment>
<dbReference type="EMBL" id="NEVH01009403">
    <property type="protein sequence ID" value="PNF33121.1"/>
    <property type="molecule type" value="Genomic_DNA"/>
</dbReference>
<feature type="domain" description="Reverse transcriptase" evidence="2">
    <location>
        <begin position="515"/>
        <end position="690"/>
    </location>
</feature>
<dbReference type="OrthoDB" id="10035396at2759"/>
<dbReference type="InterPro" id="IPR005135">
    <property type="entry name" value="Endo/exonuclease/phosphatase"/>
</dbReference>
<evidence type="ECO:0000259" key="2">
    <source>
        <dbReference type="PROSITE" id="PS50878"/>
    </source>
</evidence>
<dbReference type="Pfam" id="PF00078">
    <property type="entry name" value="RVT_1"/>
    <property type="match status" value="1"/>
</dbReference>
<evidence type="ECO:0000313" key="4">
    <source>
        <dbReference type="Proteomes" id="UP000235965"/>
    </source>
</evidence>
<feature type="region of interest" description="Disordered" evidence="1">
    <location>
        <begin position="143"/>
        <end position="171"/>
    </location>
</feature>
<keyword evidence="4" id="KW-1185">Reference proteome</keyword>
<dbReference type="Pfam" id="PF03372">
    <property type="entry name" value="Exo_endo_phos"/>
    <property type="match status" value="1"/>
</dbReference>
<dbReference type="PANTHER" id="PTHR19446">
    <property type="entry name" value="REVERSE TRANSCRIPTASES"/>
    <property type="match status" value="1"/>
</dbReference>
<name>A0A2J7QX16_9NEOP</name>
<dbReference type="GO" id="GO:0003676">
    <property type="term" value="F:nucleic acid binding"/>
    <property type="evidence" value="ECO:0007669"/>
    <property type="project" value="InterPro"/>
</dbReference>